<dbReference type="Proteomes" id="UP000320390">
    <property type="component" value="Chromosome"/>
</dbReference>
<gene>
    <name evidence="4" type="ORF">Poly30_50460</name>
</gene>
<feature type="signal peptide" evidence="3">
    <location>
        <begin position="1"/>
        <end position="24"/>
    </location>
</feature>
<sequence length="726" mass="74297" precursor="true">MTELRPPSPVWLTALALSSSLASAGSNGTEGFTAPATSPLSPEASGANAEPGAVQGDGVPAMISFGDIDGDGLDDAVSVSALGQIALLVNGGNGQFRDITEASGLGSVDFATCALFTDFDGDGVVDLFLGSSSERLWRNVGGGLFASFQSNLDHDLVDLAAWSIDTDQDGLIDLHLRTEAGDLVYRNLGEGIFEHLPLTGSSLPSALAGVDVTTLDPDGTRDAAVVDAAIAARRRLTRWLQANRGTTPFPPTSSASSGFTATSVGVSNPAGAASTICAGSIEDQATGLCIQASSVGMLGMLYPLSSDLFVDAATGWVGMGTVNPSSRLSVAGNVTSDRFISTVGTGTAPLGVSSRTLVPLLNADFLDGLHAIDFRLAATQITSGDILDDSLTFRDLAPDSVTDSELAANSVGSAEIRNDAVTGAKVLNDSLSSADIGPDAITASELAPNSVGSENIIDGSVTGDDIDQAFAFPGQVLKWTGVTWAPRDDLNGTSQWTSNGNDIGYTPGRVGIGTPSPQKNLHITAASEPGILITGRDPNMTFQDTDAGGRGYQFLNRDGIFQLRDLAGGVRLSVEASGTVSVKQSLEIRGGADIVERFHASELSVPGTVVVIDPENPGQLMPSSAAYDTKVAGIVSGAGGVNPGICLSQEGELEGDTLVAMNGRVYVKATAANGAIQPGDRLTTSNLAGHAMKATDRDLWDGAVIGKAMTALESGEGLVLVLVNLQ</sequence>
<evidence type="ECO:0000256" key="2">
    <source>
        <dbReference type="SAM" id="MobiDB-lite"/>
    </source>
</evidence>
<organism evidence="4 5">
    <name type="scientific">Saltatorellus ferox</name>
    <dbReference type="NCBI Taxonomy" id="2528018"/>
    <lineage>
        <taxon>Bacteria</taxon>
        <taxon>Pseudomonadati</taxon>
        <taxon>Planctomycetota</taxon>
        <taxon>Planctomycetia</taxon>
        <taxon>Planctomycetia incertae sedis</taxon>
        <taxon>Saltatorellus</taxon>
    </lineage>
</organism>
<feature type="region of interest" description="Disordered" evidence="2">
    <location>
        <begin position="28"/>
        <end position="53"/>
    </location>
</feature>
<name>A0A518EZI4_9BACT</name>
<protein>
    <recommendedName>
        <fullName evidence="6">FG-GAP repeat protein</fullName>
    </recommendedName>
</protein>
<keyword evidence="1 3" id="KW-0732">Signal</keyword>
<evidence type="ECO:0000256" key="3">
    <source>
        <dbReference type="SAM" id="SignalP"/>
    </source>
</evidence>
<accession>A0A518EZI4</accession>
<reference evidence="4 5" key="1">
    <citation type="submission" date="2019-02" db="EMBL/GenBank/DDBJ databases">
        <title>Deep-cultivation of Planctomycetes and their phenomic and genomic characterization uncovers novel biology.</title>
        <authorList>
            <person name="Wiegand S."/>
            <person name="Jogler M."/>
            <person name="Boedeker C."/>
            <person name="Pinto D."/>
            <person name="Vollmers J."/>
            <person name="Rivas-Marin E."/>
            <person name="Kohn T."/>
            <person name="Peeters S.H."/>
            <person name="Heuer A."/>
            <person name="Rast P."/>
            <person name="Oberbeckmann S."/>
            <person name="Bunk B."/>
            <person name="Jeske O."/>
            <person name="Meyerdierks A."/>
            <person name="Storesund J.E."/>
            <person name="Kallscheuer N."/>
            <person name="Luecker S."/>
            <person name="Lage O.M."/>
            <person name="Pohl T."/>
            <person name="Merkel B.J."/>
            <person name="Hornburger P."/>
            <person name="Mueller R.-W."/>
            <person name="Bruemmer F."/>
            <person name="Labrenz M."/>
            <person name="Spormann A.M."/>
            <person name="Op den Camp H."/>
            <person name="Overmann J."/>
            <person name="Amann R."/>
            <person name="Jetten M.S.M."/>
            <person name="Mascher T."/>
            <person name="Medema M.H."/>
            <person name="Devos D.P."/>
            <person name="Kaster A.-K."/>
            <person name="Ovreas L."/>
            <person name="Rohde M."/>
            <person name="Galperin M.Y."/>
            <person name="Jogler C."/>
        </authorList>
    </citation>
    <scope>NUCLEOTIDE SEQUENCE [LARGE SCALE GENOMIC DNA]</scope>
    <source>
        <strain evidence="4 5">Poly30</strain>
    </source>
</reference>
<evidence type="ECO:0008006" key="6">
    <source>
        <dbReference type="Google" id="ProtNLM"/>
    </source>
</evidence>
<evidence type="ECO:0000256" key="1">
    <source>
        <dbReference type="ARBA" id="ARBA00022729"/>
    </source>
</evidence>
<dbReference type="InterPro" id="IPR013517">
    <property type="entry name" value="FG-GAP"/>
</dbReference>
<dbReference type="SUPFAM" id="SSF69318">
    <property type="entry name" value="Integrin alpha N-terminal domain"/>
    <property type="match status" value="1"/>
</dbReference>
<evidence type="ECO:0000313" key="5">
    <source>
        <dbReference type="Proteomes" id="UP000320390"/>
    </source>
</evidence>
<dbReference type="InterPro" id="IPR028994">
    <property type="entry name" value="Integrin_alpha_N"/>
</dbReference>
<dbReference type="Pfam" id="PF13517">
    <property type="entry name" value="FG-GAP_3"/>
    <property type="match status" value="1"/>
</dbReference>
<dbReference type="RefSeq" id="WP_419190626.1">
    <property type="nucleotide sequence ID" value="NZ_CP036434.1"/>
</dbReference>
<keyword evidence="5" id="KW-1185">Reference proteome</keyword>
<evidence type="ECO:0000313" key="4">
    <source>
        <dbReference type="EMBL" id="QDV09488.1"/>
    </source>
</evidence>
<dbReference type="EMBL" id="CP036434">
    <property type="protein sequence ID" value="QDV09488.1"/>
    <property type="molecule type" value="Genomic_DNA"/>
</dbReference>
<proteinExistence type="predicted"/>
<feature type="chain" id="PRO_5021825736" description="FG-GAP repeat protein" evidence="3">
    <location>
        <begin position="25"/>
        <end position="726"/>
    </location>
</feature>
<feature type="compositionally biased region" description="Polar residues" evidence="2">
    <location>
        <begin position="28"/>
        <end position="40"/>
    </location>
</feature>
<dbReference type="AlphaFoldDB" id="A0A518EZI4"/>